<evidence type="ECO:0000256" key="1">
    <source>
        <dbReference type="ARBA" id="ARBA00006865"/>
    </source>
</evidence>
<dbReference type="PANTHER" id="PTHR10963:SF55">
    <property type="entry name" value="GLYCOSIDE HYDROLASE FAMILY 16 PROTEIN"/>
    <property type="match status" value="1"/>
</dbReference>
<evidence type="ECO:0000259" key="3">
    <source>
        <dbReference type="PROSITE" id="PS51762"/>
    </source>
</evidence>
<organism evidence="6 8">
    <name type="scientific">Bursaphelenchus xylophilus</name>
    <name type="common">Pinewood nematode worm</name>
    <name type="synonym">Aphelenchoides xylophilus</name>
    <dbReference type="NCBI Taxonomy" id="6326"/>
    <lineage>
        <taxon>Eukaryota</taxon>
        <taxon>Metazoa</taxon>
        <taxon>Ecdysozoa</taxon>
        <taxon>Nematoda</taxon>
        <taxon>Chromadorea</taxon>
        <taxon>Rhabditida</taxon>
        <taxon>Tylenchina</taxon>
        <taxon>Tylenchomorpha</taxon>
        <taxon>Aphelenchoidea</taxon>
        <taxon>Aphelenchoididae</taxon>
        <taxon>Bursaphelenchus</taxon>
    </lineage>
</organism>
<evidence type="ECO:0000313" key="7">
    <source>
        <dbReference type="Proteomes" id="UP000659654"/>
    </source>
</evidence>
<feature type="domain" description="GH16" evidence="3">
    <location>
        <begin position="18"/>
        <end position="251"/>
    </location>
</feature>
<dbReference type="InterPro" id="IPR013320">
    <property type="entry name" value="ConA-like_dom_sf"/>
</dbReference>
<dbReference type="Proteomes" id="UP000095284">
    <property type="component" value="Unplaced"/>
</dbReference>
<keyword evidence="2" id="KW-0732">Signal</keyword>
<dbReference type="Proteomes" id="UP000582659">
    <property type="component" value="Unassembled WGS sequence"/>
</dbReference>
<dbReference type="OrthoDB" id="4781at2759"/>
<dbReference type="SMR" id="A0A1I7RX18"/>
<dbReference type="CDD" id="cd08023">
    <property type="entry name" value="GH16_laminarinase_like"/>
    <property type="match status" value="1"/>
</dbReference>
<evidence type="ECO:0000313" key="6">
    <source>
        <dbReference type="Proteomes" id="UP000095284"/>
    </source>
</evidence>
<dbReference type="PROSITE" id="PS51762">
    <property type="entry name" value="GH16_2"/>
    <property type="match status" value="1"/>
</dbReference>
<dbReference type="EMBL" id="CAJFCV020000005">
    <property type="protein sequence ID" value="CAG9121268.1"/>
    <property type="molecule type" value="Genomic_DNA"/>
</dbReference>
<dbReference type="Gene3D" id="2.60.120.200">
    <property type="match status" value="1"/>
</dbReference>
<feature type="chain" id="PRO_5035359544" evidence="2">
    <location>
        <begin position="17"/>
        <end position="251"/>
    </location>
</feature>
<reference evidence="8" key="1">
    <citation type="submission" date="2016-11" db="UniProtKB">
        <authorList>
            <consortium name="WormBaseParasite"/>
        </authorList>
    </citation>
    <scope>IDENTIFICATION</scope>
</reference>
<dbReference type="SUPFAM" id="SSF49899">
    <property type="entry name" value="Concanavalin A-like lectins/glucanases"/>
    <property type="match status" value="1"/>
</dbReference>
<dbReference type="Proteomes" id="UP000659654">
    <property type="component" value="Unassembled WGS sequence"/>
</dbReference>
<gene>
    <name evidence="4" type="ORF">BXYJ_LOCUS10943</name>
</gene>
<dbReference type="EMBL" id="CAJFDI010000005">
    <property type="protein sequence ID" value="CAD5230350.1"/>
    <property type="molecule type" value="Genomic_DNA"/>
</dbReference>
<keyword evidence="7" id="KW-1185">Reference proteome</keyword>
<dbReference type="AlphaFoldDB" id="A0A1I7RX18"/>
<dbReference type="Pfam" id="PF00722">
    <property type="entry name" value="Glyco_hydro_16"/>
    <property type="match status" value="1"/>
</dbReference>
<name>A0A1I7RX18_BURXY</name>
<comment type="similarity">
    <text evidence="1">Belongs to the glycosyl hydrolase 16 family.</text>
</comment>
<reference evidence="5" key="2">
    <citation type="submission" date="2020-08" db="EMBL/GenBank/DDBJ databases">
        <authorList>
            <person name="Kikuchi T."/>
        </authorList>
    </citation>
    <scope>NUCLEOTIDE SEQUENCE</scope>
    <source>
        <strain evidence="4">Ka4C1</strain>
    </source>
</reference>
<feature type="signal peptide" evidence="2">
    <location>
        <begin position="1"/>
        <end position="16"/>
    </location>
</feature>
<evidence type="ECO:0000313" key="5">
    <source>
        <dbReference type="EMBL" id="CAG9121268.1"/>
    </source>
</evidence>
<dbReference type="eggNOG" id="ENOG502S1W9">
    <property type="taxonomic scope" value="Eukaryota"/>
</dbReference>
<dbReference type="PANTHER" id="PTHR10963">
    <property type="entry name" value="GLYCOSYL HYDROLASE-RELATED"/>
    <property type="match status" value="1"/>
</dbReference>
<dbReference type="WBParaSite" id="BXY_0528100.1">
    <property type="protein sequence ID" value="BXY_0528100.1"/>
    <property type="gene ID" value="BXY_0528100"/>
</dbReference>
<accession>A0A1I7RX18</accession>
<sequence length="251" mass="28235">MHSIVAVALLVSAVSGKVIWEDDFNTLDRSKWSFEKGNNNGWGNAELQCYTDSNQNVRVENGHLVIEARKENKDGCAFTSARLKTKGKFEFKFGTIEARIKLPNLRNGLWPAFWMLGAESDTWPDQGEIDIMEAGVADAIASGKVNQEILGTFHWNSNGHAQYGRNLVLPNDITTDFHIYKVTWNPNQIQMFFDGKEYMTFNIQPLPVFQKKFYFLLNLAVGGNFPNIHSAGGITAPLPGQMLVDYIRVSQ</sequence>
<proteinExistence type="inferred from homology"/>
<evidence type="ECO:0000256" key="2">
    <source>
        <dbReference type="SAM" id="SignalP"/>
    </source>
</evidence>
<dbReference type="GO" id="GO:0004553">
    <property type="term" value="F:hydrolase activity, hydrolyzing O-glycosyl compounds"/>
    <property type="evidence" value="ECO:0007669"/>
    <property type="project" value="InterPro"/>
</dbReference>
<dbReference type="InterPro" id="IPR000757">
    <property type="entry name" value="Beta-glucanase-like"/>
</dbReference>
<evidence type="ECO:0000313" key="4">
    <source>
        <dbReference type="EMBL" id="CAD5230350.1"/>
    </source>
</evidence>
<dbReference type="GO" id="GO:0005975">
    <property type="term" value="P:carbohydrate metabolic process"/>
    <property type="evidence" value="ECO:0007669"/>
    <property type="project" value="InterPro"/>
</dbReference>
<dbReference type="InterPro" id="IPR050546">
    <property type="entry name" value="Glycosyl_Hydrlase_16"/>
</dbReference>
<protein>
    <submittedName>
        <fullName evidence="4">(pine wood nematode) hypothetical protein</fullName>
    </submittedName>
    <submittedName>
        <fullName evidence="8">GH16 domain-containing protein</fullName>
    </submittedName>
</protein>
<evidence type="ECO:0000313" key="8">
    <source>
        <dbReference type="WBParaSite" id="BXY_0528100.1"/>
    </source>
</evidence>